<keyword evidence="3" id="KW-1185">Reference proteome</keyword>
<dbReference type="EMBL" id="JAULSW010000006">
    <property type="protein sequence ID" value="KAK3377937.1"/>
    <property type="molecule type" value="Genomic_DNA"/>
</dbReference>
<gene>
    <name evidence="2" type="ORF">B0H63DRAFT_512098</name>
</gene>
<comment type="caution">
    <text evidence="2">The sequence shown here is derived from an EMBL/GenBank/DDBJ whole genome shotgun (WGS) entry which is preliminary data.</text>
</comment>
<feature type="compositionally biased region" description="Low complexity" evidence="1">
    <location>
        <begin position="30"/>
        <end position="47"/>
    </location>
</feature>
<sequence>MEDGLDSGLFGISLSDSEPEEGNYTCAPEGTNTSGAANETTSTTTASKPTRADRTALSEPTFQALQATYRPKHENGEIWKTIPSPNVSETSNAKKANKPETQEILHAVEELYFFKRYDEAVAFVERILAGSSGSGEEWLDEETRTLLRHYEGRCRAKKAAASMQGDS</sequence>
<feature type="region of interest" description="Disordered" evidence="1">
    <location>
        <begin position="1"/>
        <end position="59"/>
    </location>
</feature>
<evidence type="ECO:0000313" key="3">
    <source>
        <dbReference type="Proteomes" id="UP001285441"/>
    </source>
</evidence>
<evidence type="ECO:0000313" key="2">
    <source>
        <dbReference type="EMBL" id="KAK3377937.1"/>
    </source>
</evidence>
<organism evidence="2 3">
    <name type="scientific">Podospora didyma</name>
    <dbReference type="NCBI Taxonomy" id="330526"/>
    <lineage>
        <taxon>Eukaryota</taxon>
        <taxon>Fungi</taxon>
        <taxon>Dikarya</taxon>
        <taxon>Ascomycota</taxon>
        <taxon>Pezizomycotina</taxon>
        <taxon>Sordariomycetes</taxon>
        <taxon>Sordariomycetidae</taxon>
        <taxon>Sordariales</taxon>
        <taxon>Podosporaceae</taxon>
        <taxon>Podospora</taxon>
    </lineage>
</organism>
<name>A0AAE0NBH6_9PEZI</name>
<feature type="compositionally biased region" description="Polar residues" evidence="1">
    <location>
        <begin position="83"/>
        <end position="94"/>
    </location>
</feature>
<feature type="region of interest" description="Disordered" evidence="1">
    <location>
        <begin position="73"/>
        <end position="98"/>
    </location>
</feature>
<proteinExistence type="predicted"/>
<protein>
    <submittedName>
        <fullName evidence="2">Uncharacterized protein</fullName>
    </submittedName>
</protein>
<evidence type="ECO:0000256" key="1">
    <source>
        <dbReference type="SAM" id="MobiDB-lite"/>
    </source>
</evidence>
<reference evidence="2" key="1">
    <citation type="journal article" date="2023" name="Mol. Phylogenet. Evol.">
        <title>Genome-scale phylogeny and comparative genomics of the fungal order Sordariales.</title>
        <authorList>
            <person name="Hensen N."/>
            <person name="Bonometti L."/>
            <person name="Westerberg I."/>
            <person name="Brannstrom I.O."/>
            <person name="Guillou S."/>
            <person name="Cros-Aarteil S."/>
            <person name="Calhoun S."/>
            <person name="Haridas S."/>
            <person name="Kuo A."/>
            <person name="Mondo S."/>
            <person name="Pangilinan J."/>
            <person name="Riley R."/>
            <person name="LaButti K."/>
            <person name="Andreopoulos B."/>
            <person name="Lipzen A."/>
            <person name="Chen C."/>
            <person name="Yan M."/>
            <person name="Daum C."/>
            <person name="Ng V."/>
            <person name="Clum A."/>
            <person name="Steindorff A."/>
            <person name="Ohm R.A."/>
            <person name="Martin F."/>
            <person name="Silar P."/>
            <person name="Natvig D.O."/>
            <person name="Lalanne C."/>
            <person name="Gautier V."/>
            <person name="Ament-Velasquez S.L."/>
            <person name="Kruys A."/>
            <person name="Hutchinson M.I."/>
            <person name="Powell A.J."/>
            <person name="Barry K."/>
            <person name="Miller A.N."/>
            <person name="Grigoriev I.V."/>
            <person name="Debuchy R."/>
            <person name="Gladieux P."/>
            <person name="Hiltunen Thoren M."/>
            <person name="Johannesson H."/>
        </authorList>
    </citation>
    <scope>NUCLEOTIDE SEQUENCE</scope>
    <source>
        <strain evidence="2">CBS 232.78</strain>
    </source>
</reference>
<reference evidence="2" key="2">
    <citation type="submission" date="2023-06" db="EMBL/GenBank/DDBJ databases">
        <authorList>
            <consortium name="Lawrence Berkeley National Laboratory"/>
            <person name="Haridas S."/>
            <person name="Hensen N."/>
            <person name="Bonometti L."/>
            <person name="Westerberg I."/>
            <person name="Brannstrom I.O."/>
            <person name="Guillou S."/>
            <person name="Cros-Aarteil S."/>
            <person name="Calhoun S."/>
            <person name="Kuo A."/>
            <person name="Mondo S."/>
            <person name="Pangilinan J."/>
            <person name="Riley R."/>
            <person name="LaButti K."/>
            <person name="Andreopoulos B."/>
            <person name="Lipzen A."/>
            <person name="Chen C."/>
            <person name="Yanf M."/>
            <person name="Daum C."/>
            <person name="Ng V."/>
            <person name="Clum A."/>
            <person name="Steindorff A."/>
            <person name="Ohm R."/>
            <person name="Martin F."/>
            <person name="Silar P."/>
            <person name="Natvig D."/>
            <person name="Lalanne C."/>
            <person name="Gautier V."/>
            <person name="Ament-velasquez S.L."/>
            <person name="Kruys A."/>
            <person name="Hutchinson M.I."/>
            <person name="Powell A.J."/>
            <person name="Barry K."/>
            <person name="Miller A.N."/>
            <person name="Grigoriev I.V."/>
            <person name="Debuchy R."/>
            <person name="Gladieux P."/>
            <person name="Thoren M.H."/>
            <person name="Johannesson H."/>
        </authorList>
    </citation>
    <scope>NUCLEOTIDE SEQUENCE</scope>
    <source>
        <strain evidence="2">CBS 232.78</strain>
    </source>
</reference>
<dbReference type="Proteomes" id="UP001285441">
    <property type="component" value="Unassembled WGS sequence"/>
</dbReference>
<accession>A0AAE0NBH6</accession>
<dbReference type="AlphaFoldDB" id="A0AAE0NBH6"/>